<organism evidence="1 2">
    <name type="scientific">Pseudoalteromonas undina</name>
    <dbReference type="NCBI Taxonomy" id="43660"/>
    <lineage>
        <taxon>Bacteria</taxon>
        <taxon>Pseudomonadati</taxon>
        <taxon>Pseudomonadota</taxon>
        <taxon>Gammaproteobacteria</taxon>
        <taxon>Alteromonadales</taxon>
        <taxon>Pseudoalteromonadaceae</taxon>
        <taxon>Pseudoalteromonas</taxon>
    </lineage>
</organism>
<dbReference type="EMBL" id="JBAKAX010000006">
    <property type="protein sequence ID" value="MEL0604080.1"/>
    <property type="molecule type" value="Genomic_DNA"/>
</dbReference>
<comment type="caution">
    <text evidence="1">The sequence shown here is derived from an EMBL/GenBank/DDBJ whole genome shotgun (WGS) entry which is preliminary data.</text>
</comment>
<evidence type="ECO:0000313" key="1">
    <source>
        <dbReference type="EMBL" id="MEL0604080.1"/>
    </source>
</evidence>
<accession>A0ACC6R318</accession>
<protein>
    <submittedName>
        <fullName evidence="1">Uncharacterized protein</fullName>
    </submittedName>
</protein>
<proteinExistence type="predicted"/>
<reference evidence="1" key="1">
    <citation type="submission" date="2024-02" db="EMBL/GenBank/DDBJ databases">
        <title>Bacteria isolated from the canopy kelp, Nereocystis luetkeana.</title>
        <authorList>
            <person name="Pfister C.A."/>
            <person name="Younker I.T."/>
            <person name="Light S.H."/>
        </authorList>
    </citation>
    <scope>NUCLEOTIDE SEQUENCE</scope>
    <source>
        <strain evidence="1">TN.2.01</strain>
    </source>
</reference>
<name>A0ACC6R318_9GAMM</name>
<keyword evidence="2" id="KW-1185">Reference proteome</keyword>
<gene>
    <name evidence="1" type="ORF">V6250_07865</name>
</gene>
<evidence type="ECO:0000313" key="2">
    <source>
        <dbReference type="Proteomes" id="UP001374952"/>
    </source>
</evidence>
<dbReference type="Proteomes" id="UP001374952">
    <property type="component" value="Unassembled WGS sequence"/>
</dbReference>
<sequence>MKKVLLLCALFFIPLISFADGFDYFVTADNGRLKNGDEDYRFISFNVPTLNFQEDEMAFTVKNPYRLPNEFEMRDIFSTVKEMGGQVIRIYTIPVKNNNFPKDAPTYVEAPGKFNEEAFKVTDMMLALANEYEIRIIFPLLNNRQWMGGRPNYAEFRGKTAEDFWVDKQLRDDFKKTIKYTLNRKNTITGKKYKDDKAILAWETGNELTSPIEWTVDITRYIKSLDKNHLVMDGWFSDDLDEPVVREESLTEWSIDIVSSHHYERDASLIPQNIQKNIDLVKGRKVYMVGEFGFASSSAIESALDKVIDEPSVAGALIWSLRHRRREGGFYWHSEPLGAGLFKAFRWPGFESGLAYDEQRLMTMYRNKAFEIQNAKPAEISIPAAPKLLPIENLHSINWQGSMGATGYNVERAKSDKGPWTLVGYNISDADVPYFPLFHDETAQLNTPHFYRVAAINSAGKSTYSNVVGPVESRYYAKIDTMKNLGVVETSKALFPTTGNDRSFKEIRNRLFGDYGSEAIYKVPGKLAEFKLFAFEKTRFSYLSLEGSNDKKKWVDLNVKPSVYANSESNYGYWKPKIYAYKAGTPFKYIKVIFKGGEAHLARTEILYTDK</sequence>